<keyword evidence="2" id="KW-1185">Reference proteome</keyword>
<proteinExistence type="predicted"/>
<dbReference type="EMBL" id="ML179827">
    <property type="protein sequence ID" value="THU81228.1"/>
    <property type="molecule type" value="Genomic_DNA"/>
</dbReference>
<dbReference type="Proteomes" id="UP000297245">
    <property type="component" value="Unassembled WGS sequence"/>
</dbReference>
<evidence type="ECO:0000313" key="2">
    <source>
        <dbReference type="Proteomes" id="UP000297245"/>
    </source>
</evidence>
<name>A0A4S8KZY9_DENBC</name>
<gene>
    <name evidence="1" type="ORF">K435DRAFT_477736</name>
</gene>
<sequence>MNSGRLPPAKRFVFCASSGGELVGVLGCGYRECDIKIDVGFLSTSGMWSGLHSRLTEAQMNRLGSDSLFIDYNVIV</sequence>
<organism evidence="1 2">
    <name type="scientific">Dendrothele bispora (strain CBS 962.96)</name>
    <dbReference type="NCBI Taxonomy" id="1314807"/>
    <lineage>
        <taxon>Eukaryota</taxon>
        <taxon>Fungi</taxon>
        <taxon>Dikarya</taxon>
        <taxon>Basidiomycota</taxon>
        <taxon>Agaricomycotina</taxon>
        <taxon>Agaricomycetes</taxon>
        <taxon>Agaricomycetidae</taxon>
        <taxon>Agaricales</taxon>
        <taxon>Agaricales incertae sedis</taxon>
        <taxon>Dendrothele</taxon>
    </lineage>
</organism>
<accession>A0A4S8KZY9</accession>
<reference evidence="1 2" key="1">
    <citation type="journal article" date="2019" name="Nat. Ecol. Evol.">
        <title>Megaphylogeny resolves global patterns of mushroom evolution.</title>
        <authorList>
            <person name="Varga T."/>
            <person name="Krizsan K."/>
            <person name="Foldi C."/>
            <person name="Dima B."/>
            <person name="Sanchez-Garcia M."/>
            <person name="Sanchez-Ramirez S."/>
            <person name="Szollosi G.J."/>
            <person name="Szarkandi J.G."/>
            <person name="Papp V."/>
            <person name="Albert L."/>
            <person name="Andreopoulos W."/>
            <person name="Angelini C."/>
            <person name="Antonin V."/>
            <person name="Barry K.W."/>
            <person name="Bougher N.L."/>
            <person name="Buchanan P."/>
            <person name="Buyck B."/>
            <person name="Bense V."/>
            <person name="Catcheside P."/>
            <person name="Chovatia M."/>
            <person name="Cooper J."/>
            <person name="Damon W."/>
            <person name="Desjardin D."/>
            <person name="Finy P."/>
            <person name="Geml J."/>
            <person name="Haridas S."/>
            <person name="Hughes K."/>
            <person name="Justo A."/>
            <person name="Karasinski D."/>
            <person name="Kautmanova I."/>
            <person name="Kiss B."/>
            <person name="Kocsube S."/>
            <person name="Kotiranta H."/>
            <person name="LaButti K.M."/>
            <person name="Lechner B.E."/>
            <person name="Liimatainen K."/>
            <person name="Lipzen A."/>
            <person name="Lukacs Z."/>
            <person name="Mihaltcheva S."/>
            <person name="Morgado L.N."/>
            <person name="Niskanen T."/>
            <person name="Noordeloos M.E."/>
            <person name="Ohm R.A."/>
            <person name="Ortiz-Santana B."/>
            <person name="Ovrebo C."/>
            <person name="Racz N."/>
            <person name="Riley R."/>
            <person name="Savchenko A."/>
            <person name="Shiryaev A."/>
            <person name="Soop K."/>
            <person name="Spirin V."/>
            <person name="Szebenyi C."/>
            <person name="Tomsovsky M."/>
            <person name="Tulloss R.E."/>
            <person name="Uehling J."/>
            <person name="Grigoriev I.V."/>
            <person name="Vagvolgyi C."/>
            <person name="Papp T."/>
            <person name="Martin F.M."/>
            <person name="Miettinen O."/>
            <person name="Hibbett D.S."/>
            <person name="Nagy L.G."/>
        </authorList>
    </citation>
    <scope>NUCLEOTIDE SEQUENCE [LARGE SCALE GENOMIC DNA]</scope>
    <source>
        <strain evidence="1 2">CBS 962.96</strain>
    </source>
</reference>
<dbReference type="AlphaFoldDB" id="A0A4S8KZY9"/>
<protein>
    <submittedName>
        <fullName evidence="1">Uncharacterized protein</fullName>
    </submittedName>
</protein>
<evidence type="ECO:0000313" key="1">
    <source>
        <dbReference type="EMBL" id="THU81228.1"/>
    </source>
</evidence>